<dbReference type="GO" id="GO:0005737">
    <property type="term" value="C:cytoplasm"/>
    <property type="evidence" value="ECO:0007669"/>
    <property type="project" value="TreeGrafter"/>
</dbReference>
<dbReference type="GO" id="GO:0017183">
    <property type="term" value="P:protein histidyl modification to diphthamide"/>
    <property type="evidence" value="ECO:0007669"/>
    <property type="project" value="TreeGrafter"/>
</dbReference>
<dbReference type="PROSITE" id="PS50082">
    <property type="entry name" value="WD_REPEATS_2"/>
    <property type="match status" value="1"/>
</dbReference>
<comment type="similarity">
    <text evidence="5">Belongs to the DPH7 family.</text>
</comment>
<evidence type="ECO:0000256" key="5">
    <source>
        <dbReference type="ARBA" id="ARBA00038092"/>
    </source>
</evidence>
<dbReference type="InterPro" id="IPR001680">
    <property type="entry name" value="WD40_rpt"/>
</dbReference>
<organism evidence="9">
    <name type="scientific">Rhizochromulina marina</name>
    <dbReference type="NCBI Taxonomy" id="1034831"/>
    <lineage>
        <taxon>Eukaryota</taxon>
        <taxon>Sar</taxon>
        <taxon>Stramenopiles</taxon>
        <taxon>Ochrophyta</taxon>
        <taxon>Dictyochophyceae</taxon>
        <taxon>Rhizochromulinales</taxon>
        <taxon>Rhizochromulina</taxon>
    </lineage>
</organism>
<reference evidence="9" key="1">
    <citation type="submission" date="2021-01" db="EMBL/GenBank/DDBJ databases">
        <authorList>
            <person name="Corre E."/>
            <person name="Pelletier E."/>
            <person name="Niang G."/>
            <person name="Scheremetjew M."/>
            <person name="Finn R."/>
            <person name="Kale V."/>
            <person name="Holt S."/>
            <person name="Cochrane G."/>
            <person name="Meng A."/>
            <person name="Brown T."/>
            <person name="Cohen L."/>
        </authorList>
    </citation>
    <scope>NUCLEOTIDE SEQUENCE</scope>
    <source>
        <strain evidence="9">CCMP1243</strain>
    </source>
</reference>
<sequence>MILDTGRYACSVEMCPHSTDRLVVGTYQLDEAQGLREGDLQVYQVGGGDGAPSRKSTLEMTSGVLDCKWSATPVEDGGRPLLACGLAEGSLALVQGCIGEEDTVAVLEQTEARGHLYLSVDWNDRRESRVDKKVVVSEASGEVAVWSLAQDRMELLQRWDAHQLCGCPSEVWIAAFNAFDDNVALSGADDACLKIWDLRQAGEGGAAVMIPRQHDAGVTTLCWCPTEEHLFVSGSYDEHIRLWDIRSPRQPITSCHVNGGVWRLKWHSTRPLLASASMHRGATVVSTAESSLKVLHEYQDHDSMAYGIDWCPGGTSTSIASCSFYDHALHFWEVPDAGGALAGGC</sequence>
<dbReference type="Gene3D" id="2.130.10.10">
    <property type="entry name" value="YVTN repeat-like/Quinoprotein amine dehydrogenase"/>
    <property type="match status" value="1"/>
</dbReference>
<dbReference type="InterPro" id="IPR052415">
    <property type="entry name" value="Diphthine_MTase"/>
</dbReference>
<evidence type="ECO:0000256" key="3">
    <source>
        <dbReference type="ARBA" id="ARBA00022737"/>
    </source>
</evidence>
<keyword evidence="2 8" id="KW-0853">WD repeat</keyword>
<dbReference type="InterPro" id="IPR015943">
    <property type="entry name" value="WD40/YVTN_repeat-like_dom_sf"/>
</dbReference>
<dbReference type="GO" id="GO:0061685">
    <property type="term" value="F:diphthine methylesterase activity"/>
    <property type="evidence" value="ECO:0007669"/>
    <property type="project" value="UniProtKB-EC"/>
</dbReference>
<evidence type="ECO:0000256" key="2">
    <source>
        <dbReference type="ARBA" id="ARBA00022574"/>
    </source>
</evidence>
<comment type="catalytic activity">
    <reaction evidence="7">
        <text>diphthine methyl ester-[translation elongation factor 2] + H2O = diphthine-[translation elongation factor 2] + methanol + H(+)</text>
        <dbReference type="Rhea" id="RHEA:42656"/>
        <dbReference type="Rhea" id="RHEA-COMP:10172"/>
        <dbReference type="Rhea" id="RHEA-COMP:10173"/>
        <dbReference type="ChEBI" id="CHEBI:15377"/>
        <dbReference type="ChEBI" id="CHEBI:15378"/>
        <dbReference type="ChEBI" id="CHEBI:17790"/>
        <dbReference type="ChEBI" id="CHEBI:79005"/>
        <dbReference type="ChEBI" id="CHEBI:82696"/>
        <dbReference type="EC" id="3.1.1.97"/>
    </reaction>
</comment>
<dbReference type="SMART" id="SM00320">
    <property type="entry name" value="WD40"/>
    <property type="match status" value="5"/>
</dbReference>
<evidence type="ECO:0000256" key="6">
    <source>
        <dbReference type="ARBA" id="ARBA00039131"/>
    </source>
</evidence>
<keyword evidence="4" id="KW-0378">Hydrolase</keyword>
<dbReference type="EMBL" id="HBHJ01005573">
    <property type="protein sequence ID" value="CAD9668632.1"/>
    <property type="molecule type" value="Transcribed_RNA"/>
</dbReference>
<gene>
    <name evidence="9" type="ORF">RMAR1173_LOCUS3671</name>
</gene>
<name>A0A7S2W6A9_9STRA</name>
<accession>A0A7S2W6A9</accession>
<evidence type="ECO:0000256" key="1">
    <source>
        <dbReference type="ARBA" id="ARBA00005156"/>
    </source>
</evidence>
<evidence type="ECO:0000256" key="4">
    <source>
        <dbReference type="ARBA" id="ARBA00022801"/>
    </source>
</evidence>
<keyword evidence="3" id="KW-0677">Repeat</keyword>
<dbReference type="SUPFAM" id="SSF50978">
    <property type="entry name" value="WD40 repeat-like"/>
    <property type="match status" value="1"/>
</dbReference>
<dbReference type="PANTHER" id="PTHR46042">
    <property type="entry name" value="DIPHTHINE METHYLTRANSFERASE"/>
    <property type="match status" value="1"/>
</dbReference>
<comment type="pathway">
    <text evidence="1">Protein modification; peptidyl-diphthamide biosynthesis.</text>
</comment>
<dbReference type="PANTHER" id="PTHR46042:SF1">
    <property type="entry name" value="DIPHTHINE METHYLTRANSFERASE"/>
    <property type="match status" value="1"/>
</dbReference>
<feature type="repeat" description="WD" evidence="8">
    <location>
        <begin position="211"/>
        <end position="253"/>
    </location>
</feature>
<evidence type="ECO:0000313" key="9">
    <source>
        <dbReference type="EMBL" id="CAD9668632.1"/>
    </source>
</evidence>
<evidence type="ECO:0000256" key="7">
    <source>
        <dbReference type="ARBA" id="ARBA00047551"/>
    </source>
</evidence>
<proteinExistence type="inferred from homology"/>
<dbReference type="Pfam" id="PF00400">
    <property type="entry name" value="WD40"/>
    <property type="match status" value="3"/>
</dbReference>
<evidence type="ECO:0000256" key="8">
    <source>
        <dbReference type="PROSITE-ProRule" id="PRU00221"/>
    </source>
</evidence>
<dbReference type="EC" id="3.1.1.97" evidence="6"/>
<protein>
    <recommendedName>
        <fullName evidence="6">methylated diphthine methylhydrolase</fullName>
        <ecNumber evidence="6">3.1.1.97</ecNumber>
    </recommendedName>
</protein>
<dbReference type="PROSITE" id="PS50294">
    <property type="entry name" value="WD_REPEATS_REGION"/>
    <property type="match status" value="1"/>
</dbReference>
<dbReference type="AlphaFoldDB" id="A0A7S2W6A9"/>
<dbReference type="InterPro" id="IPR036322">
    <property type="entry name" value="WD40_repeat_dom_sf"/>
</dbReference>